<dbReference type="PANTHER" id="PTHR36221:SF1">
    <property type="entry name" value="DUF742 DOMAIN-CONTAINING PROTEIN"/>
    <property type="match status" value="1"/>
</dbReference>
<dbReference type="KEGG" id="sdv:BN159_7734"/>
<reference evidence="1 2" key="1">
    <citation type="journal article" date="2012" name="J. Bacteriol.">
        <title>Genome sequence of the bacterium Streptomyces davawensis JCM 4913 and heterologous production of the unique antibiotic roseoflavin.</title>
        <authorList>
            <person name="Jankowitsch F."/>
            <person name="Schwarz J."/>
            <person name="Ruckert C."/>
            <person name="Gust B."/>
            <person name="Szczepanowski R."/>
            <person name="Blom J."/>
            <person name="Pelzer S."/>
            <person name="Kalinowski J."/>
            <person name="Mack M."/>
        </authorList>
    </citation>
    <scope>NUCLEOTIDE SEQUENCE [LARGE SCALE GENOMIC DNA]</scope>
    <source>
        <strain evidence="2">DSM 101723 / JCM 4913 / KCC S-0913 / 768</strain>
    </source>
</reference>
<gene>
    <name evidence="1" type="ORF">BN159_7734</name>
</gene>
<dbReference type="Pfam" id="PF05331">
    <property type="entry name" value="DUF742"/>
    <property type="match status" value="1"/>
</dbReference>
<dbReference type="STRING" id="1214101.BN159_7734"/>
<dbReference type="Proteomes" id="UP000008043">
    <property type="component" value="Chromosome"/>
</dbReference>
<dbReference type="EMBL" id="HE971709">
    <property type="protein sequence ID" value="CCK32113.1"/>
    <property type="molecule type" value="Genomic_DNA"/>
</dbReference>
<accession>K4REA1</accession>
<evidence type="ECO:0008006" key="3">
    <source>
        <dbReference type="Google" id="ProtNLM"/>
    </source>
</evidence>
<evidence type="ECO:0000313" key="1">
    <source>
        <dbReference type="EMBL" id="CCK32113.1"/>
    </source>
</evidence>
<dbReference type="InterPro" id="IPR007995">
    <property type="entry name" value="DUF742"/>
</dbReference>
<dbReference type="HOGENOM" id="CLU_074078_1_1_11"/>
<sequence length="125" mass="13901">MAHDDNAVWIEDDLGSVRPYALVHGRVRASHPELDRTSMVRASREPPATALQTHYAQVFNLCRSGPRSVAEIAATLEKPLQVVKIWLSDLLDDRYLTVPMPTGLTTATNDLRVLEDVLAGLRRSL</sequence>
<dbReference type="AlphaFoldDB" id="K4REA1"/>
<organism evidence="1 2">
    <name type="scientific">Streptomyces davaonensis (strain DSM 101723 / JCM 4913 / KCC S-0913 / 768)</name>
    <dbReference type="NCBI Taxonomy" id="1214101"/>
    <lineage>
        <taxon>Bacteria</taxon>
        <taxon>Bacillati</taxon>
        <taxon>Actinomycetota</taxon>
        <taxon>Actinomycetes</taxon>
        <taxon>Kitasatosporales</taxon>
        <taxon>Streptomycetaceae</taxon>
        <taxon>Streptomyces</taxon>
    </lineage>
</organism>
<protein>
    <recommendedName>
        <fullName evidence="3">DUF742 domain-containing protein</fullName>
    </recommendedName>
</protein>
<dbReference type="RefSeq" id="WP_015662439.1">
    <property type="nucleotide sequence ID" value="NC_020504.1"/>
</dbReference>
<name>K4REA1_STRDJ</name>
<keyword evidence="2" id="KW-1185">Reference proteome</keyword>
<proteinExistence type="predicted"/>
<evidence type="ECO:0000313" key="2">
    <source>
        <dbReference type="Proteomes" id="UP000008043"/>
    </source>
</evidence>
<dbReference type="eggNOG" id="ENOG5031U42">
    <property type="taxonomic scope" value="Bacteria"/>
</dbReference>
<dbReference type="PATRIC" id="fig|1214101.3.peg.7831"/>
<dbReference type="PANTHER" id="PTHR36221">
    <property type="entry name" value="DUF742 DOMAIN-CONTAINING PROTEIN"/>
    <property type="match status" value="1"/>
</dbReference>
<dbReference type="OrthoDB" id="4232655at2"/>